<dbReference type="PANTHER" id="PTHR11739">
    <property type="entry name" value="CITRATE SYNTHASE"/>
    <property type="match status" value="1"/>
</dbReference>
<accession>A0A1S1JVZ6</accession>
<protein>
    <recommendedName>
        <fullName evidence="3">citrate synthase (unknown stereospecificity)</fullName>
        <ecNumber evidence="3">2.3.3.16</ecNumber>
    </recommendedName>
</protein>
<dbReference type="AlphaFoldDB" id="A0A1S1JVZ6"/>
<dbReference type="InterPro" id="IPR036969">
    <property type="entry name" value="Citrate_synthase_sf"/>
</dbReference>
<accession>A0A1Q9WG42</accession>
<proteinExistence type="inferred from homology"/>
<dbReference type="SUPFAM" id="SSF46955">
    <property type="entry name" value="Putative DNA-binding domain"/>
    <property type="match status" value="1"/>
</dbReference>
<dbReference type="SUPFAM" id="SSF48256">
    <property type="entry name" value="Citrate synthase"/>
    <property type="match status" value="1"/>
</dbReference>
<name>A0A1S1JVZ6_9MYCO</name>
<evidence type="ECO:0000313" key="6">
    <source>
        <dbReference type="Proteomes" id="UP000179636"/>
    </source>
</evidence>
<dbReference type="Proteomes" id="UP000179636">
    <property type="component" value="Unassembled WGS sequence"/>
</dbReference>
<dbReference type="PANTHER" id="PTHR11739:SF4">
    <property type="entry name" value="CITRATE SYNTHASE, PEROXISOMAL"/>
    <property type="match status" value="1"/>
</dbReference>
<dbReference type="EMBL" id="MLHV01000029">
    <property type="protein sequence ID" value="OHT92507.1"/>
    <property type="molecule type" value="Genomic_DNA"/>
</dbReference>
<sequence>MTADEASAALGVRKQTLYAYVSRGLVPRDVAHDPDGRRVSRFDRSHIVALAAERSRARAGVLTVLIESDVSALDPEGRLAFRGHSIAGLVDRGSFEDAAALVLQTDGYQPQPALIPESSDALPVKTAGRRSDAIRAAVLTVAATDPDRGSTSAMHCVSVAMTAVEAGCVAITGLTLESGSVATRLSSAFARSATTPALVRCFNVALTLLIDHELTASTLATRTAASVQADPWMAILAGQCAMSGPRQAGAIQLAVDVLRRWLDGTMLDWGNPLPGFGHRVYVGPDPRYELLITEVAQLDAELVRRVEGLCIEVARRQSRYPNVDLALAALTVAVDADPDCGEVLFTLARTIGLAAHAIEEYPHRLRLRMRALTSHP</sequence>
<dbReference type="UniPathway" id="UPA00223"/>
<comment type="similarity">
    <text evidence="2">Belongs to the citrate synthase family.</text>
</comment>
<dbReference type="STRING" id="1908205.BKG60_05115"/>
<comment type="caution">
    <text evidence="5">The sequence shown here is derived from an EMBL/GenBank/DDBJ whole genome shotgun (WGS) entry which is preliminary data.</text>
</comment>
<dbReference type="EC" id="2.3.3.16" evidence="3"/>
<keyword evidence="6" id="KW-1185">Reference proteome</keyword>
<dbReference type="InterPro" id="IPR016142">
    <property type="entry name" value="Citrate_synth-like_lrg_a-sub"/>
</dbReference>
<evidence type="ECO:0000256" key="2">
    <source>
        <dbReference type="ARBA" id="ARBA00010566"/>
    </source>
</evidence>
<keyword evidence="4" id="KW-0808">Transferase</keyword>
<dbReference type="OrthoDB" id="9800864at2"/>
<dbReference type="Gene3D" id="1.10.580.10">
    <property type="entry name" value="Citrate Synthase, domain 1"/>
    <property type="match status" value="1"/>
</dbReference>
<evidence type="ECO:0000256" key="1">
    <source>
        <dbReference type="ARBA" id="ARBA00005163"/>
    </source>
</evidence>
<reference evidence="5 6" key="1">
    <citation type="submission" date="2016-10" db="EMBL/GenBank/DDBJ databases">
        <title>Evaluation of Human, Animal and Environmental Mycobacterium chelonae Isolates by Core Genome Phylogenomic Analysis, Targeted Gene Comparison, and Anti-microbial Susceptibility Patterns: A Tale of Mistaken Identities.</title>
        <authorList>
            <person name="Fogelson S.B."/>
            <person name="Camus A.C."/>
            <person name="Lorenz W."/>
            <person name="Vasireddy R."/>
            <person name="Vasireddy S."/>
            <person name="Smith T."/>
            <person name="Brown-Elliott B.A."/>
            <person name="Wallace R.J.Jr."/>
            <person name="Hasan N.A."/>
            <person name="Reischl U."/>
            <person name="Sanchez S."/>
        </authorList>
    </citation>
    <scope>NUCLEOTIDE SEQUENCE [LARGE SCALE GENOMIC DNA]</scope>
    <source>
        <strain evidence="5 6">24999</strain>
    </source>
</reference>
<dbReference type="GO" id="GO:0005975">
    <property type="term" value="P:carbohydrate metabolic process"/>
    <property type="evidence" value="ECO:0007669"/>
    <property type="project" value="TreeGrafter"/>
</dbReference>
<organism evidence="5 6">
    <name type="scientific">Mycobacterium syngnathidarum</name>
    <dbReference type="NCBI Taxonomy" id="1908205"/>
    <lineage>
        <taxon>Bacteria</taxon>
        <taxon>Bacillati</taxon>
        <taxon>Actinomycetota</taxon>
        <taxon>Actinomycetes</taxon>
        <taxon>Mycobacteriales</taxon>
        <taxon>Mycobacteriaceae</taxon>
        <taxon>Mycobacterium</taxon>
    </lineage>
</organism>
<evidence type="ECO:0000313" key="5">
    <source>
        <dbReference type="EMBL" id="OHT92507.1"/>
    </source>
</evidence>
<evidence type="ECO:0000256" key="3">
    <source>
        <dbReference type="ARBA" id="ARBA00012972"/>
    </source>
</evidence>
<dbReference type="Gene3D" id="1.10.230.10">
    <property type="entry name" value="Cytochrome P450-Terp, domain 2"/>
    <property type="match status" value="1"/>
</dbReference>
<comment type="pathway">
    <text evidence="1">Carbohydrate metabolism; tricarboxylic acid cycle.</text>
</comment>
<dbReference type="GO" id="GO:0006099">
    <property type="term" value="P:tricarboxylic acid cycle"/>
    <property type="evidence" value="ECO:0007669"/>
    <property type="project" value="UniProtKB-UniPathway"/>
</dbReference>
<dbReference type="InterPro" id="IPR002020">
    <property type="entry name" value="Citrate_synthase"/>
</dbReference>
<dbReference type="InterPro" id="IPR009061">
    <property type="entry name" value="DNA-bd_dom_put_sf"/>
</dbReference>
<dbReference type="InterPro" id="IPR016143">
    <property type="entry name" value="Citrate_synth-like_sm_a-sub"/>
</dbReference>
<dbReference type="Pfam" id="PF00285">
    <property type="entry name" value="Citrate_synt"/>
    <property type="match status" value="1"/>
</dbReference>
<evidence type="ECO:0000256" key="4">
    <source>
        <dbReference type="ARBA" id="ARBA00022679"/>
    </source>
</evidence>
<dbReference type="GO" id="GO:0036440">
    <property type="term" value="F:citrate synthase activity"/>
    <property type="evidence" value="ECO:0007669"/>
    <property type="project" value="UniProtKB-EC"/>
</dbReference>
<dbReference type="GO" id="GO:0005829">
    <property type="term" value="C:cytosol"/>
    <property type="evidence" value="ECO:0007669"/>
    <property type="project" value="TreeGrafter"/>
</dbReference>
<gene>
    <name evidence="5" type="ORF">BKG61_24305</name>
</gene>